<name>A0A5B7JVZ9_PORTR</name>
<dbReference type="Proteomes" id="UP000324222">
    <property type="component" value="Unassembled WGS sequence"/>
</dbReference>
<protein>
    <submittedName>
        <fullName evidence="2">Uncharacterized protein</fullName>
    </submittedName>
</protein>
<keyword evidence="3" id="KW-1185">Reference proteome</keyword>
<evidence type="ECO:0000313" key="2">
    <source>
        <dbReference type="EMBL" id="MPD00253.1"/>
    </source>
</evidence>
<gene>
    <name evidence="2" type="ORF">E2C01_095713</name>
</gene>
<reference evidence="2 3" key="1">
    <citation type="submission" date="2019-05" db="EMBL/GenBank/DDBJ databases">
        <title>Another draft genome of Portunus trituberculatus and its Hox gene families provides insights of decapod evolution.</title>
        <authorList>
            <person name="Jeong J.-H."/>
            <person name="Song I."/>
            <person name="Kim S."/>
            <person name="Choi T."/>
            <person name="Kim D."/>
            <person name="Ryu S."/>
            <person name="Kim W."/>
        </authorList>
    </citation>
    <scope>NUCLEOTIDE SEQUENCE [LARGE SCALE GENOMIC DNA]</scope>
    <source>
        <tissue evidence="2">Muscle</tissue>
    </source>
</reference>
<sequence length="34" mass="3612">MDHAEANGGGGEAEPGERKPDQLELITSMRAEQS</sequence>
<evidence type="ECO:0000313" key="3">
    <source>
        <dbReference type="Proteomes" id="UP000324222"/>
    </source>
</evidence>
<comment type="caution">
    <text evidence="2">The sequence shown here is derived from an EMBL/GenBank/DDBJ whole genome shotgun (WGS) entry which is preliminary data.</text>
</comment>
<evidence type="ECO:0000256" key="1">
    <source>
        <dbReference type="SAM" id="MobiDB-lite"/>
    </source>
</evidence>
<organism evidence="2 3">
    <name type="scientific">Portunus trituberculatus</name>
    <name type="common">Swimming crab</name>
    <name type="synonym">Neptunus trituberculatus</name>
    <dbReference type="NCBI Taxonomy" id="210409"/>
    <lineage>
        <taxon>Eukaryota</taxon>
        <taxon>Metazoa</taxon>
        <taxon>Ecdysozoa</taxon>
        <taxon>Arthropoda</taxon>
        <taxon>Crustacea</taxon>
        <taxon>Multicrustacea</taxon>
        <taxon>Malacostraca</taxon>
        <taxon>Eumalacostraca</taxon>
        <taxon>Eucarida</taxon>
        <taxon>Decapoda</taxon>
        <taxon>Pleocyemata</taxon>
        <taxon>Brachyura</taxon>
        <taxon>Eubrachyura</taxon>
        <taxon>Portunoidea</taxon>
        <taxon>Portunidae</taxon>
        <taxon>Portuninae</taxon>
        <taxon>Portunus</taxon>
    </lineage>
</organism>
<accession>A0A5B7JVZ9</accession>
<feature type="region of interest" description="Disordered" evidence="1">
    <location>
        <begin position="1"/>
        <end position="34"/>
    </location>
</feature>
<dbReference type="EMBL" id="VSRR010122103">
    <property type="protein sequence ID" value="MPD00253.1"/>
    <property type="molecule type" value="Genomic_DNA"/>
</dbReference>
<proteinExistence type="predicted"/>
<dbReference type="AlphaFoldDB" id="A0A5B7JVZ9"/>